<keyword evidence="3" id="KW-1185">Reference proteome</keyword>
<accession>A0A5C8ZPC9</accession>
<reference evidence="2 3" key="1">
    <citation type="submission" date="2019-08" db="EMBL/GenBank/DDBJ databases">
        <title>Parahaliea maris sp. nov., isolated from the surface seawater.</title>
        <authorList>
            <person name="Liu Y."/>
        </authorList>
    </citation>
    <scope>NUCLEOTIDE SEQUENCE [LARGE SCALE GENOMIC DNA]</scope>
    <source>
        <strain evidence="2 3">S2-26</strain>
    </source>
</reference>
<gene>
    <name evidence="2" type="ORF">FVW59_16365</name>
</gene>
<feature type="compositionally biased region" description="Pro residues" evidence="1">
    <location>
        <begin position="32"/>
        <end position="44"/>
    </location>
</feature>
<protein>
    <recommendedName>
        <fullName evidence="4">Bacterial virulence factor lipase N-terminal domain-containing protein</fullName>
    </recommendedName>
</protein>
<dbReference type="AlphaFoldDB" id="A0A5C8ZPC9"/>
<feature type="region of interest" description="Disordered" evidence="1">
    <location>
        <begin position="655"/>
        <end position="710"/>
    </location>
</feature>
<dbReference type="EMBL" id="VRYZ01000008">
    <property type="protein sequence ID" value="TXS89592.1"/>
    <property type="molecule type" value="Genomic_DNA"/>
</dbReference>
<evidence type="ECO:0000313" key="2">
    <source>
        <dbReference type="EMBL" id="TXS89592.1"/>
    </source>
</evidence>
<name>A0A5C8ZPC9_9GAMM</name>
<feature type="region of interest" description="Disordered" evidence="1">
    <location>
        <begin position="25"/>
        <end position="48"/>
    </location>
</feature>
<sequence>MRWMTECSRVPFAALAIALMTACSDGSDSRAPVPPEPPPPPPPTISIDTPNAGRCEILDSSDCLLPWPSDALTRADESSDTGRRVNLNRESLPANRQDVRVDPAELNRNDGFSPSQMLLAHIPGLDLAQTGVPPITDLEQSLSPDSPVVVIRAGTGEQHLVFGELDANTDDPGEQLFIIRPMVQFERGERYIVALRNLRDADGELIPAPEVFAAYRDDTLTDNTAIEERREAMEDIFASLAEAGIPREELYLAWDFTVASVDSITGRLLHIRDEAFADLGGAVPEYTVTSVTDFIPCGDDGCQDGEDEQISREVAGTFMVPNFLDSEDGGPGSGFFYGEPDDGLPDRMGGDNLFEANFVCRIPRSVAEDFDAPPLAVARPSLYGHGLLGSAAEVQGGTGNNVDIMALDHQMLFCATDWSGFAREDVGYAVAALQDFSLMPPFFDRQQQGMLNFMFLARLLKHEQGFVADPLFQAGGEAVFDHTTVYYDGNSQGGILGGALMGVIQDVTRGVLGVPGMNYSFLLRRSIDFDAYKPFFSGSGTGEDGGGYPSIKDQSLLLSMVQMLWDRAESSGYAYHIEQAPLPNTPRHAVLMQVAYGDHQVSMWAAEFMARSLGARLRVPAVEPGRHPDSNPYVALEPVPAGDFTGSVLTIWDDGPVGGGADDGGTAPPPITNTAPFEPDFGEDPHSLPRKEPAAQRQKSEFLRPEGEGKFVDTCGAGVACFTDGYSGGG</sequence>
<organism evidence="2 3">
    <name type="scientific">Parahaliea aestuarii</name>
    <dbReference type="NCBI Taxonomy" id="1852021"/>
    <lineage>
        <taxon>Bacteria</taxon>
        <taxon>Pseudomonadati</taxon>
        <taxon>Pseudomonadota</taxon>
        <taxon>Gammaproteobacteria</taxon>
        <taxon>Cellvibrionales</taxon>
        <taxon>Halieaceae</taxon>
        <taxon>Parahaliea</taxon>
    </lineage>
</organism>
<proteinExistence type="predicted"/>
<dbReference type="RefSeq" id="WP_148065450.1">
    <property type="nucleotide sequence ID" value="NZ_VRYZ01000008.1"/>
</dbReference>
<dbReference type="PROSITE" id="PS51257">
    <property type="entry name" value="PROKAR_LIPOPROTEIN"/>
    <property type="match status" value="1"/>
</dbReference>
<comment type="caution">
    <text evidence="2">The sequence shown here is derived from an EMBL/GenBank/DDBJ whole genome shotgun (WGS) entry which is preliminary data.</text>
</comment>
<dbReference type="Proteomes" id="UP000321933">
    <property type="component" value="Unassembled WGS sequence"/>
</dbReference>
<dbReference type="OrthoDB" id="5377249at2"/>
<feature type="compositionally biased region" description="Basic and acidic residues" evidence="1">
    <location>
        <begin position="683"/>
        <end position="710"/>
    </location>
</feature>
<evidence type="ECO:0000313" key="3">
    <source>
        <dbReference type="Proteomes" id="UP000321933"/>
    </source>
</evidence>
<evidence type="ECO:0008006" key="4">
    <source>
        <dbReference type="Google" id="ProtNLM"/>
    </source>
</evidence>
<evidence type="ECO:0000256" key="1">
    <source>
        <dbReference type="SAM" id="MobiDB-lite"/>
    </source>
</evidence>